<evidence type="ECO:0000313" key="8">
    <source>
        <dbReference type="EMBL" id="KAF4119693.1"/>
    </source>
</evidence>
<organism evidence="8 9">
    <name type="scientific">Geosmithia morbida</name>
    <dbReference type="NCBI Taxonomy" id="1094350"/>
    <lineage>
        <taxon>Eukaryota</taxon>
        <taxon>Fungi</taxon>
        <taxon>Dikarya</taxon>
        <taxon>Ascomycota</taxon>
        <taxon>Pezizomycotina</taxon>
        <taxon>Sordariomycetes</taxon>
        <taxon>Hypocreomycetidae</taxon>
        <taxon>Hypocreales</taxon>
        <taxon>Bionectriaceae</taxon>
        <taxon>Geosmithia</taxon>
    </lineage>
</organism>
<dbReference type="FunFam" id="3.50.50.60:FF:000138">
    <property type="entry name" value="Flavin-containing monooxygenase"/>
    <property type="match status" value="1"/>
</dbReference>
<keyword evidence="9" id="KW-1185">Reference proteome</keyword>
<dbReference type="PANTHER" id="PTHR23023">
    <property type="entry name" value="DIMETHYLANILINE MONOOXYGENASE"/>
    <property type="match status" value="1"/>
</dbReference>
<comment type="similarity">
    <text evidence="2">Belongs to the FMO family.</text>
</comment>
<dbReference type="InterPro" id="IPR050346">
    <property type="entry name" value="FMO-like"/>
</dbReference>
<dbReference type="GO" id="GO:0004499">
    <property type="term" value="F:N,N-dimethylaniline monooxygenase activity"/>
    <property type="evidence" value="ECO:0007669"/>
    <property type="project" value="InterPro"/>
</dbReference>
<evidence type="ECO:0000256" key="7">
    <source>
        <dbReference type="ARBA" id="ARBA00023033"/>
    </source>
</evidence>
<comment type="cofactor">
    <cofactor evidence="1">
        <name>FAD</name>
        <dbReference type="ChEBI" id="CHEBI:57692"/>
    </cofactor>
</comment>
<accession>A0A9P4YMH3</accession>
<evidence type="ECO:0000256" key="4">
    <source>
        <dbReference type="ARBA" id="ARBA00022827"/>
    </source>
</evidence>
<dbReference type="OrthoDB" id="66881at2759"/>
<evidence type="ECO:0000256" key="6">
    <source>
        <dbReference type="ARBA" id="ARBA00023002"/>
    </source>
</evidence>
<protein>
    <submittedName>
        <fullName evidence="8">Flavoprotein CzcO associated with the cation diffusion facilitator CzcD</fullName>
    </submittedName>
</protein>
<proteinExistence type="inferred from homology"/>
<dbReference type="Proteomes" id="UP000749293">
    <property type="component" value="Unassembled WGS sequence"/>
</dbReference>
<dbReference type="PRINTS" id="PR00419">
    <property type="entry name" value="ADXRDTASE"/>
</dbReference>
<dbReference type="InterPro" id="IPR036188">
    <property type="entry name" value="FAD/NAD-bd_sf"/>
</dbReference>
<keyword evidence="7" id="KW-0503">Monooxygenase</keyword>
<dbReference type="SUPFAM" id="SSF51905">
    <property type="entry name" value="FAD/NAD(P)-binding domain"/>
    <property type="match status" value="2"/>
</dbReference>
<name>A0A9P4YMH3_9HYPO</name>
<keyword evidence="5" id="KW-0521">NADP</keyword>
<evidence type="ECO:0000256" key="2">
    <source>
        <dbReference type="ARBA" id="ARBA00009183"/>
    </source>
</evidence>
<dbReference type="Pfam" id="PF00743">
    <property type="entry name" value="FMO-like"/>
    <property type="match status" value="1"/>
</dbReference>
<gene>
    <name evidence="8" type="ORF">GMORB2_4602</name>
</gene>
<dbReference type="AlphaFoldDB" id="A0A9P4YMH3"/>
<dbReference type="Pfam" id="PF13450">
    <property type="entry name" value="NAD_binding_8"/>
    <property type="match status" value="1"/>
</dbReference>
<keyword evidence="6" id="KW-0560">Oxidoreductase</keyword>
<reference evidence="8" key="1">
    <citation type="submission" date="2020-03" db="EMBL/GenBank/DDBJ databases">
        <title>Site-based positive gene gene selection in Geosmithia morbida across the United States reveals a broad range of putative effectors and factors for local host and environmental adapation.</title>
        <authorList>
            <person name="Onufrak A."/>
            <person name="Murdoch R.W."/>
            <person name="Gazis R."/>
            <person name="Huff M."/>
            <person name="Staton M."/>
            <person name="Klingeman W."/>
            <person name="Hadziabdic D."/>
        </authorList>
    </citation>
    <scope>NUCLEOTIDE SEQUENCE</scope>
    <source>
        <strain evidence="8">1262</strain>
    </source>
</reference>
<dbReference type="Gene3D" id="3.50.50.60">
    <property type="entry name" value="FAD/NAD(P)-binding domain"/>
    <property type="match status" value="2"/>
</dbReference>
<dbReference type="GO" id="GO:0050660">
    <property type="term" value="F:flavin adenine dinucleotide binding"/>
    <property type="evidence" value="ECO:0007669"/>
    <property type="project" value="InterPro"/>
</dbReference>
<evidence type="ECO:0000256" key="3">
    <source>
        <dbReference type="ARBA" id="ARBA00022630"/>
    </source>
</evidence>
<evidence type="ECO:0000256" key="1">
    <source>
        <dbReference type="ARBA" id="ARBA00001974"/>
    </source>
</evidence>
<evidence type="ECO:0000313" key="9">
    <source>
        <dbReference type="Proteomes" id="UP000749293"/>
    </source>
</evidence>
<keyword evidence="3" id="KW-0285">Flavoprotein</keyword>
<dbReference type="GeneID" id="55970830"/>
<dbReference type="RefSeq" id="XP_035318345.1">
    <property type="nucleotide sequence ID" value="XM_035466576.1"/>
</dbReference>
<dbReference type="InterPro" id="IPR020946">
    <property type="entry name" value="Flavin_mOase-like"/>
</dbReference>
<sequence length="498" mass="54787">MAPSAGGDFDVRRIAVIGAGPCGLATAKYLLAQGTFDKVDVYEQEDEVGGVWYYSKEPPAAPCPVPQADPFLPPDKPLVRGGGGAGPLFPSPMYEKLHANIPGTLMKFSDQDFPEGGWVFPRRETIQEYLVRYAEEVRDSIRFSFRVSDVALEKSADGVHDRWRLEARSTVSDEVVRGTYDAVVVANGHYSTPFIPDIKGIADFDEAHPSVVMHSKAYRSGESFRGKKVIVVGNGPSGTDIAAQISPFSRQPALLSVKEPTPAERLEHTGCREVAEIVEFLPGDGRSVRLSDGSVETGVDRIVFCTGFLYSFPFLPDDIQRRLITDGRGVHGLYRHLVSVDHPTLAFPCLNIMAIPWPLAEVQAAVYAGLWSNQLRLPGRDVMEAWSRKLTEERSPRIHVFKSPEDGHYHNELHDWAVQATHLGKVPPRWGDFEFWQRSLFPIAKLRFEQQGCTATTLDELGLHYEPAEAGEAKAAAEKAAVEKTAADTASADIATSS</sequence>
<keyword evidence="4" id="KW-0274">FAD</keyword>
<dbReference type="EMBL" id="JAANYQ010000022">
    <property type="protein sequence ID" value="KAF4119693.1"/>
    <property type="molecule type" value="Genomic_DNA"/>
</dbReference>
<dbReference type="GO" id="GO:0050661">
    <property type="term" value="F:NADP binding"/>
    <property type="evidence" value="ECO:0007669"/>
    <property type="project" value="InterPro"/>
</dbReference>
<comment type="caution">
    <text evidence="8">The sequence shown here is derived from an EMBL/GenBank/DDBJ whole genome shotgun (WGS) entry which is preliminary data.</text>
</comment>
<evidence type="ECO:0000256" key="5">
    <source>
        <dbReference type="ARBA" id="ARBA00022857"/>
    </source>
</evidence>